<dbReference type="STRING" id="1469948.GCA_000732725_01631"/>
<comment type="caution">
    <text evidence="4">The sequence shown here is derived from an EMBL/GenBank/DDBJ whole genome shotgun (WGS) entry which is preliminary data.</text>
</comment>
<protein>
    <submittedName>
        <fullName evidence="4">ABC-2 type transport system ATP-binding protein</fullName>
    </submittedName>
</protein>
<dbReference type="InterPro" id="IPR003593">
    <property type="entry name" value="AAA+_ATPase"/>
</dbReference>
<dbReference type="GO" id="GO:0016887">
    <property type="term" value="F:ATP hydrolysis activity"/>
    <property type="evidence" value="ECO:0007669"/>
    <property type="project" value="InterPro"/>
</dbReference>
<dbReference type="GO" id="GO:0005524">
    <property type="term" value="F:ATP binding"/>
    <property type="evidence" value="ECO:0007669"/>
    <property type="project" value="UniProtKB-KW"/>
</dbReference>
<dbReference type="OrthoDB" id="9775135at2"/>
<dbReference type="CDD" id="cd03230">
    <property type="entry name" value="ABC_DR_subfamily_A"/>
    <property type="match status" value="1"/>
</dbReference>
<feature type="domain" description="ABC transporter" evidence="3">
    <location>
        <begin position="7"/>
        <end position="234"/>
    </location>
</feature>
<gene>
    <name evidence="4" type="ORF">EDD76_111144</name>
</gene>
<dbReference type="PANTHER" id="PTHR43038">
    <property type="entry name" value="ATP-BINDING CASSETTE, SUB-FAMILY H, MEMBER 1"/>
    <property type="match status" value="1"/>
</dbReference>
<keyword evidence="1" id="KW-0547">Nucleotide-binding</keyword>
<sequence length="251" mass="27303">MQEAYGIQTEVINKSYGKRRILYDVSLKVPEGKIYGLLGPSGCGKTTLVKIISGILRPDDGTVWVRNQQMPSLQVMGQMGYMAQAAALYPTLNGYENLKFFGSLYGLKGRGLKERISHVAALVNLTDDLSKRVGNYSGGMKQRLSLSIALLPNPKVLILDEPTVGIDPLLRQDIWSELYELSGQGVTILVTTHVMDEAQRCHGLAMMRNGHILATGTAAQLQQAAGAGTFEEAFIFFSNAAEHEEGGNKNG</sequence>
<evidence type="ECO:0000313" key="5">
    <source>
        <dbReference type="Proteomes" id="UP000295718"/>
    </source>
</evidence>
<proteinExistence type="predicted"/>
<keyword evidence="2 4" id="KW-0067">ATP-binding</keyword>
<dbReference type="SUPFAM" id="SSF52540">
    <property type="entry name" value="P-loop containing nucleoside triphosphate hydrolases"/>
    <property type="match status" value="1"/>
</dbReference>
<keyword evidence="5" id="KW-1185">Reference proteome</keyword>
<dbReference type="Proteomes" id="UP000295718">
    <property type="component" value="Unassembled WGS sequence"/>
</dbReference>
<name>A0A4R1QY21_9FIRM</name>
<dbReference type="Pfam" id="PF00005">
    <property type="entry name" value="ABC_tran"/>
    <property type="match status" value="1"/>
</dbReference>
<dbReference type="PROSITE" id="PS50893">
    <property type="entry name" value="ABC_TRANSPORTER_2"/>
    <property type="match status" value="1"/>
</dbReference>
<dbReference type="AlphaFoldDB" id="A0A4R1QY21"/>
<dbReference type="InterPro" id="IPR003439">
    <property type="entry name" value="ABC_transporter-like_ATP-bd"/>
</dbReference>
<dbReference type="EMBL" id="SLUO01000011">
    <property type="protein sequence ID" value="TCL56650.1"/>
    <property type="molecule type" value="Genomic_DNA"/>
</dbReference>
<evidence type="ECO:0000259" key="3">
    <source>
        <dbReference type="PROSITE" id="PS50893"/>
    </source>
</evidence>
<dbReference type="InterPro" id="IPR017871">
    <property type="entry name" value="ABC_transporter-like_CS"/>
</dbReference>
<accession>A0A4R1QY21</accession>
<evidence type="ECO:0000313" key="4">
    <source>
        <dbReference type="EMBL" id="TCL56650.1"/>
    </source>
</evidence>
<dbReference type="PANTHER" id="PTHR43038:SF3">
    <property type="entry name" value="ABC TRANSPORTER G FAMILY MEMBER 20 ISOFORM X1"/>
    <property type="match status" value="1"/>
</dbReference>
<dbReference type="RefSeq" id="WP_031390343.1">
    <property type="nucleotide sequence ID" value="NZ_JPNB01000001.1"/>
</dbReference>
<dbReference type="PROSITE" id="PS00211">
    <property type="entry name" value="ABC_TRANSPORTER_1"/>
    <property type="match status" value="1"/>
</dbReference>
<dbReference type="Gene3D" id="3.40.50.300">
    <property type="entry name" value="P-loop containing nucleotide triphosphate hydrolases"/>
    <property type="match status" value="1"/>
</dbReference>
<evidence type="ECO:0000256" key="1">
    <source>
        <dbReference type="ARBA" id="ARBA00022741"/>
    </source>
</evidence>
<organism evidence="4 5">
    <name type="scientific">Kineothrix alysoides</name>
    <dbReference type="NCBI Taxonomy" id="1469948"/>
    <lineage>
        <taxon>Bacteria</taxon>
        <taxon>Bacillati</taxon>
        <taxon>Bacillota</taxon>
        <taxon>Clostridia</taxon>
        <taxon>Lachnospirales</taxon>
        <taxon>Lachnospiraceae</taxon>
        <taxon>Kineothrix</taxon>
    </lineage>
</organism>
<dbReference type="SMART" id="SM00382">
    <property type="entry name" value="AAA"/>
    <property type="match status" value="1"/>
</dbReference>
<dbReference type="InterPro" id="IPR027417">
    <property type="entry name" value="P-loop_NTPase"/>
</dbReference>
<evidence type="ECO:0000256" key="2">
    <source>
        <dbReference type="ARBA" id="ARBA00022840"/>
    </source>
</evidence>
<reference evidence="4 5" key="1">
    <citation type="submission" date="2019-03" db="EMBL/GenBank/DDBJ databases">
        <title>Genomic Encyclopedia of Type Strains, Phase IV (KMG-IV): sequencing the most valuable type-strain genomes for metagenomic binning, comparative biology and taxonomic classification.</title>
        <authorList>
            <person name="Goeker M."/>
        </authorList>
    </citation>
    <scope>NUCLEOTIDE SEQUENCE [LARGE SCALE GENOMIC DNA]</scope>
    <source>
        <strain evidence="4 5">DSM 100556</strain>
    </source>
</reference>